<dbReference type="PROSITE" id="PS51464">
    <property type="entry name" value="SIS"/>
    <property type="match status" value="1"/>
</dbReference>
<evidence type="ECO:0000259" key="5">
    <source>
        <dbReference type="PROSITE" id="PS51464"/>
    </source>
</evidence>
<dbReference type="InterPro" id="IPR047640">
    <property type="entry name" value="RpiR-like"/>
</dbReference>
<dbReference type="InterPro" id="IPR035472">
    <property type="entry name" value="RpiR-like_SIS"/>
</dbReference>
<dbReference type="CDD" id="cd05013">
    <property type="entry name" value="SIS_RpiR"/>
    <property type="match status" value="1"/>
</dbReference>
<organism evidence="6 7">
    <name type="scientific">SAR86 cluster bacterium</name>
    <dbReference type="NCBI Taxonomy" id="2030880"/>
    <lineage>
        <taxon>Bacteria</taxon>
        <taxon>Pseudomonadati</taxon>
        <taxon>Pseudomonadota</taxon>
        <taxon>Gammaproteobacteria</taxon>
        <taxon>SAR86 cluster</taxon>
    </lineage>
</organism>
<name>A0A368C6C7_9GAMM</name>
<dbReference type="EMBL" id="QOPI01000011">
    <property type="protein sequence ID" value="RCL44654.1"/>
    <property type="molecule type" value="Genomic_DNA"/>
</dbReference>
<dbReference type="InterPro" id="IPR001347">
    <property type="entry name" value="SIS_dom"/>
</dbReference>
<evidence type="ECO:0000256" key="1">
    <source>
        <dbReference type="ARBA" id="ARBA00023015"/>
    </source>
</evidence>
<protein>
    <submittedName>
        <fullName evidence="6">MurR/RpiR family transcriptional regulator</fullName>
    </submittedName>
</protein>
<dbReference type="Proteomes" id="UP000252915">
    <property type="component" value="Unassembled WGS sequence"/>
</dbReference>
<dbReference type="GO" id="GO:0097367">
    <property type="term" value="F:carbohydrate derivative binding"/>
    <property type="evidence" value="ECO:0007669"/>
    <property type="project" value="InterPro"/>
</dbReference>
<dbReference type="GO" id="GO:1901135">
    <property type="term" value="P:carbohydrate derivative metabolic process"/>
    <property type="evidence" value="ECO:0007669"/>
    <property type="project" value="InterPro"/>
</dbReference>
<evidence type="ECO:0000313" key="6">
    <source>
        <dbReference type="EMBL" id="RCL44654.1"/>
    </source>
</evidence>
<evidence type="ECO:0000259" key="4">
    <source>
        <dbReference type="PROSITE" id="PS51071"/>
    </source>
</evidence>
<accession>A0A368C6C7</accession>
<dbReference type="InterPro" id="IPR046348">
    <property type="entry name" value="SIS_dom_sf"/>
</dbReference>
<gene>
    <name evidence="6" type="ORF">DBW92_02650</name>
</gene>
<dbReference type="GO" id="GO:0003677">
    <property type="term" value="F:DNA binding"/>
    <property type="evidence" value="ECO:0007669"/>
    <property type="project" value="UniProtKB-KW"/>
</dbReference>
<comment type="caution">
    <text evidence="6">The sequence shown here is derived from an EMBL/GenBank/DDBJ whole genome shotgun (WGS) entry which is preliminary data.</text>
</comment>
<evidence type="ECO:0000313" key="7">
    <source>
        <dbReference type="Proteomes" id="UP000252915"/>
    </source>
</evidence>
<dbReference type="PANTHER" id="PTHR30514:SF1">
    <property type="entry name" value="HTH-TYPE TRANSCRIPTIONAL REGULATOR HEXR-RELATED"/>
    <property type="match status" value="1"/>
</dbReference>
<dbReference type="InterPro" id="IPR000281">
    <property type="entry name" value="HTH_RpiR"/>
</dbReference>
<keyword evidence="3" id="KW-0804">Transcription</keyword>
<dbReference type="PANTHER" id="PTHR30514">
    <property type="entry name" value="GLUCOKINASE"/>
    <property type="match status" value="1"/>
</dbReference>
<dbReference type="InterPro" id="IPR009057">
    <property type="entry name" value="Homeodomain-like_sf"/>
</dbReference>
<feature type="domain" description="HTH rpiR-type" evidence="4">
    <location>
        <begin position="3"/>
        <end position="79"/>
    </location>
</feature>
<proteinExistence type="predicted"/>
<dbReference type="Gene3D" id="1.10.10.10">
    <property type="entry name" value="Winged helix-like DNA-binding domain superfamily/Winged helix DNA-binding domain"/>
    <property type="match status" value="1"/>
</dbReference>
<dbReference type="SUPFAM" id="SSF53697">
    <property type="entry name" value="SIS domain"/>
    <property type="match status" value="1"/>
</dbReference>
<feature type="domain" description="SIS" evidence="5">
    <location>
        <begin position="123"/>
        <end position="262"/>
    </location>
</feature>
<dbReference type="Pfam" id="PF01418">
    <property type="entry name" value="HTH_6"/>
    <property type="match status" value="1"/>
</dbReference>
<dbReference type="GO" id="GO:0003700">
    <property type="term" value="F:DNA-binding transcription factor activity"/>
    <property type="evidence" value="ECO:0007669"/>
    <property type="project" value="InterPro"/>
</dbReference>
<dbReference type="AlphaFoldDB" id="A0A368C6C7"/>
<dbReference type="Pfam" id="PF01380">
    <property type="entry name" value="SIS"/>
    <property type="match status" value="1"/>
</dbReference>
<dbReference type="SUPFAM" id="SSF46689">
    <property type="entry name" value="Homeodomain-like"/>
    <property type="match status" value="1"/>
</dbReference>
<dbReference type="InterPro" id="IPR036388">
    <property type="entry name" value="WH-like_DNA-bd_sf"/>
</dbReference>
<dbReference type="PROSITE" id="PS51071">
    <property type="entry name" value="HTH_RPIR"/>
    <property type="match status" value="1"/>
</dbReference>
<dbReference type="Gene3D" id="3.40.50.10490">
    <property type="entry name" value="Glucose-6-phosphate isomerase like protein, domain 1"/>
    <property type="match status" value="1"/>
</dbReference>
<reference evidence="6 7" key="1">
    <citation type="journal article" date="2018" name="Microbiome">
        <title>Fine metagenomic profile of the Mediterranean stratified and mixed water columns revealed by assembly and recruitment.</title>
        <authorList>
            <person name="Haro-Moreno J.M."/>
            <person name="Lopez-Perez M."/>
            <person name="De La Torre J.R."/>
            <person name="Picazo A."/>
            <person name="Camacho A."/>
            <person name="Rodriguez-Valera F."/>
        </authorList>
    </citation>
    <scope>NUCLEOTIDE SEQUENCE [LARGE SCALE GENOMIC DNA]</scope>
    <source>
        <strain evidence="6">MED-G78</strain>
    </source>
</reference>
<keyword evidence="1" id="KW-0805">Transcription regulation</keyword>
<sequence length="281" mass="31023">MPTKLLRQIKNTLPELRKSEKIVAEYILNDPKSVITLKTAEASSLMGISEPTLIRFCKAMGFSGYQEMKINLSQQLAADDYFEIYEIYPDDSIHDLCEKVFDTAVSEILNVRSQIDQSVLEQAIQTLAKARRVEFYAFGGSAPVAMDGQHKFFRLKIPSSCISDPHIQFMSANSLNKEDVVVAISQSGTTSALVDSVKTVRESGVKVIGIMPGNTPLANICDLSLTINVGSNDRLTMPLTSRLAYTAVIDVLTMGVAQLRPEAQDHLYNIADSQRSLKIDN</sequence>
<evidence type="ECO:0000256" key="3">
    <source>
        <dbReference type="ARBA" id="ARBA00023163"/>
    </source>
</evidence>
<keyword evidence="2" id="KW-0238">DNA-binding</keyword>
<evidence type="ECO:0000256" key="2">
    <source>
        <dbReference type="ARBA" id="ARBA00023125"/>
    </source>
</evidence>